<dbReference type="AlphaFoldDB" id="A0A318TF93"/>
<dbReference type="InterPro" id="IPR003848">
    <property type="entry name" value="DUF218"/>
</dbReference>
<dbReference type="Gene3D" id="3.40.50.620">
    <property type="entry name" value="HUPs"/>
    <property type="match status" value="1"/>
</dbReference>
<dbReference type="EMBL" id="QJTI01000007">
    <property type="protein sequence ID" value="PYF03316.1"/>
    <property type="molecule type" value="Genomic_DNA"/>
</dbReference>
<evidence type="ECO:0000256" key="1">
    <source>
        <dbReference type="SAM" id="Phobius"/>
    </source>
</evidence>
<evidence type="ECO:0000313" key="3">
    <source>
        <dbReference type="EMBL" id="PYF03316.1"/>
    </source>
</evidence>
<dbReference type="InterPro" id="IPR014729">
    <property type="entry name" value="Rossmann-like_a/b/a_fold"/>
</dbReference>
<feature type="transmembrane region" description="Helical" evidence="1">
    <location>
        <begin position="47"/>
        <end position="69"/>
    </location>
</feature>
<keyword evidence="1" id="KW-0812">Transmembrane</keyword>
<dbReference type="GO" id="GO:0000270">
    <property type="term" value="P:peptidoglycan metabolic process"/>
    <property type="evidence" value="ECO:0007669"/>
    <property type="project" value="TreeGrafter"/>
</dbReference>
<dbReference type="CDD" id="cd06259">
    <property type="entry name" value="YdcF-like"/>
    <property type="match status" value="1"/>
</dbReference>
<reference evidence="3 4" key="1">
    <citation type="submission" date="2018-06" db="EMBL/GenBank/DDBJ databases">
        <title>Genomic Encyclopedia of Archaeal and Bacterial Type Strains, Phase II (KMG-II): from individual species to whole genera.</title>
        <authorList>
            <person name="Goeker M."/>
        </authorList>
    </citation>
    <scope>NUCLEOTIDE SEQUENCE [LARGE SCALE GENOMIC DNA]</scope>
    <source>
        <strain evidence="3 4">JCM 11668</strain>
    </source>
</reference>
<dbReference type="Pfam" id="PF02698">
    <property type="entry name" value="DUF218"/>
    <property type="match status" value="1"/>
</dbReference>
<evidence type="ECO:0000313" key="4">
    <source>
        <dbReference type="Proteomes" id="UP000248148"/>
    </source>
</evidence>
<comment type="caution">
    <text evidence="3">The sequence shown here is derived from an EMBL/GenBank/DDBJ whole genome shotgun (WGS) entry which is preliminary data.</text>
</comment>
<dbReference type="InterPro" id="IPR051599">
    <property type="entry name" value="Cell_Envelope_Assoc"/>
</dbReference>
<keyword evidence="1" id="KW-1133">Transmembrane helix</keyword>
<dbReference type="GO" id="GO:0043164">
    <property type="term" value="P:Gram-negative-bacterium-type cell wall biogenesis"/>
    <property type="evidence" value="ECO:0007669"/>
    <property type="project" value="TreeGrafter"/>
</dbReference>
<proteinExistence type="predicted"/>
<dbReference type="GO" id="GO:0005886">
    <property type="term" value="C:plasma membrane"/>
    <property type="evidence" value="ECO:0007669"/>
    <property type="project" value="TreeGrafter"/>
</dbReference>
<keyword evidence="4" id="KW-1185">Reference proteome</keyword>
<evidence type="ECO:0000259" key="2">
    <source>
        <dbReference type="Pfam" id="PF02698"/>
    </source>
</evidence>
<gene>
    <name evidence="3" type="ORF">BJ122_10740</name>
</gene>
<accession>A0A318TF93</accession>
<dbReference type="PANTHER" id="PTHR30336:SF4">
    <property type="entry name" value="ENVELOPE BIOGENESIS FACTOR ELYC"/>
    <property type="match status" value="1"/>
</dbReference>
<name>A0A318TF93_9BRAD</name>
<protein>
    <submittedName>
        <fullName evidence="3">Uncharacterized SAM-binding protein YcdF (DUF218 family)</fullName>
    </submittedName>
</protein>
<organism evidence="3 4">
    <name type="scientific">Rhodopseudomonas faecalis</name>
    <dbReference type="NCBI Taxonomy" id="99655"/>
    <lineage>
        <taxon>Bacteria</taxon>
        <taxon>Pseudomonadati</taxon>
        <taxon>Pseudomonadota</taxon>
        <taxon>Alphaproteobacteria</taxon>
        <taxon>Hyphomicrobiales</taxon>
        <taxon>Nitrobacteraceae</taxon>
        <taxon>Rhodopseudomonas</taxon>
    </lineage>
</organism>
<feature type="transmembrane region" description="Helical" evidence="1">
    <location>
        <begin position="14"/>
        <end position="35"/>
    </location>
</feature>
<feature type="domain" description="DUF218" evidence="2">
    <location>
        <begin position="86"/>
        <end position="253"/>
    </location>
</feature>
<dbReference type="Proteomes" id="UP000248148">
    <property type="component" value="Unassembled WGS sequence"/>
</dbReference>
<sequence>MHGDDTVFFIASKVLGFFLVPSNLIALLCAIGALLTLTRARRRGVKLLTVGVALLLVAGYTPLGNALLLPLSERFPPWQDNGRAPDGIIVLGGAINSDLSAARGVLELEASAERIVTVLELARRYPQARIVLSGGSANLLAPGNAEAPFAGRLLQAFGVAPERIALESGSRTTTENAVQTKRLVAPKAGERWLLVTSAFHMPRSIGAFRAAGFEVEAYPVDWRTRGWNDLWWPFERLSMGLARTDLAVHEWVGLIAYRWARRSTELVPGPR</sequence>
<dbReference type="PANTHER" id="PTHR30336">
    <property type="entry name" value="INNER MEMBRANE PROTEIN, PROBABLE PERMEASE"/>
    <property type="match status" value="1"/>
</dbReference>
<keyword evidence="1" id="KW-0472">Membrane</keyword>